<dbReference type="Proteomes" id="UP001172645">
    <property type="component" value="Unassembled WGS sequence"/>
</dbReference>
<sequence length="150" mass="16339">MLKLLLPIALSAGLLSTLPPTAEAKPLIELMAGKASDRHVLFSFENADNPRKSMLRISTHRVGNPGAKLSVLIDKSSRPLLSRILTSKDCKFTDDGAQCTIIVAGHTKTYERFLAAFQRGRLAHVEVRNAAVMQMQTDVPLTGFAKNLKG</sequence>
<accession>A0ABT7K7C4</accession>
<evidence type="ECO:0000313" key="2">
    <source>
        <dbReference type="EMBL" id="MDL2403925.1"/>
    </source>
</evidence>
<feature type="chain" id="PRO_5046115900" evidence="1">
    <location>
        <begin position="25"/>
        <end position="150"/>
    </location>
</feature>
<keyword evidence="1" id="KW-0732">Signal</keyword>
<evidence type="ECO:0000313" key="3">
    <source>
        <dbReference type="Proteomes" id="UP001172645"/>
    </source>
</evidence>
<reference evidence="2" key="1">
    <citation type="submission" date="2023-06" db="EMBL/GenBank/DDBJ databases">
        <title>Phylogenetic Diversity of Rhizobium strains.</title>
        <authorList>
            <person name="Moura F.T."/>
            <person name="Helene L.C.F."/>
            <person name="Hungria M."/>
        </authorList>
    </citation>
    <scope>NUCLEOTIDE SEQUENCE</scope>
    <source>
        <strain evidence="2">CCGE526</strain>
    </source>
</reference>
<organism evidence="2 3">
    <name type="scientific">Rhizobium mayense</name>
    <dbReference type="NCBI Taxonomy" id="1312184"/>
    <lineage>
        <taxon>Bacteria</taxon>
        <taxon>Pseudomonadati</taxon>
        <taxon>Pseudomonadota</taxon>
        <taxon>Alphaproteobacteria</taxon>
        <taxon>Hyphomicrobiales</taxon>
        <taxon>Rhizobiaceae</taxon>
        <taxon>Rhizobium/Agrobacterium group</taxon>
        <taxon>Rhizobium</taxon>
    </lineage>
</organism>
<dbReference type="EMBL" id="JARFYM010000070">
    <property type="protein sequence ID" value="MDL2403925.1"/>
    <property type="molecule type" value="Genomic_DNA"/>
</dbReference>
<comment type="caution">
    <text evidence="2">The sequence shown here is derived from an EMBL/GenBank/DDBJ whole genome shotgun (WGS) entry which is preliminary data.</text>
</comment>
<name>A0ABT7K7C4_9HYPH</name>
<proteinExistence type="predicted"/>
<keyword evidence="3" id="KW-1185">Reference proteome</keyword>
<evidence type="ECO:0000256" key="1">
    <source>
        <dbReference type="SAM" id="SignalP"/>
    </source>
</evidence>
<feature type="signal peptide" evidence="1">
    <location>
        <begin position="1"/>
        <end position="24"/>
    </location>
</feature>
<dbReference type="RefSeq" id="WP_285873477.1">
    <property type="nucleotide sequence ID" value="NZ_JARFYM010000070.1"/>
</dbReference>
<gene>
    <name evidence="2" type="ORF">PY649_34260</name>
</gene>
<protein>
    <submittedName>
        <fullName evidence="2">Uncharacterized protein</fullName>
    </submittedName>
</protein>